<gene>
    <name evidence="1" type="ORF">SAMN05421644_1662</name>
</gene>
<dbReference type="Proteomes" id="UP000198672">
    <property type="component" value="Unassembled WGS sequence"/>
</dbReference>
<protein>
    <submittedName>
        <fullName evidence="1">Glycosyl transferase family 2</fullName>
    </submittedName>
</protein>
<dbReference type="EMBL" id="FNOW01000066">
    <property type="protein sequence ID" value="SDY43425.1"/>
    <property type="molecule type" value="Genomic_DNA"/>
</dbReference>
<accession>A0A1H3JV90</accession>
<dbReference type="Pfam" id="PF13704">
    <property type="entry name" value="Glyco_tranf_2_4"/>
    <property type="match status" value="1"/>
</dbReference>
<evidence type="ECO:0000313" key="2">
    <source>
        <dbReference type="Proteomes" id="UP000198672"/>
    </source>
</evidence>
<dbReference type="AlphaFoldDB" id="A0A1H3JV90"/>
<name>A0A1H3JV90_ALLWA</name>
<dbReference type="SUPFAM" id="SSF53448">
    <property type="entry name" value="Nucleotide-diphospho-sugar transferases"/>
    <property type="match status" value="1"/>
</dbReference>
<reference evidence="2" key="1">
    <citation type="submission" date="2016-10" db="EMBL/GenBank/DDBJ databases">
        <authorList>
            <person name="Varghese N."/>
            <person name="Submissions S."/>
        </authorList>
    </citation>
    <scope>NUCLEOTIDE SEQUENCE [LARGE SCALE GENOMIC DNA]</scope>
    <source>
        <strain evidence="2">DSM 173</strain>
    </source>
</reference>
<dbReference type="GO" id="GO:0016740">
    <property type="term" value="F:transferase activity"/>
    <property type="evidence" value="ECO:0007669"/>
    <property type="project" value="UniProtKB-KW"/>
</dbReference>
<dbReference type="STRING" id="61595.SAMN05421644_1662"/>
<proteinExistence type="predicted"/>
<dbReference type="InterPro" id="IPR029044">
    <property type="entry name" value="Nucleotide-diphossugar_trans"/>
</dbReference>
<keyword evidence="1" id="KW-0808">Transferase</keyword>
<sequence length="288" mass="32830">MTLLVKNERDIINANIRYHLANGVDFIIATDNGSSDGTREILADYQQAGALRLIDEPGNDFSQDQWVTRMALLARDKHGADWIINSDADEFWRYPGGSLKDGIVGCTEPIQLCHRHNLFNACDSLLTGPWFNDLIYRVVNPIPPPMRQGYHDRELRQPYFSYRLPQKAIIAGPGLVSVTQGNHGAIYESTVSQRVSAIAIYHFPVRNRVQFLRKIKSGGEAYSRNTRYAESIGWHWRRFYRVIQQDGIHSALAEAVPTMAQIQLGLDAGEYVEDRTFFHDYLALLRHL</sequence>
<evidence type="ECO:0000313" key="1">
    <source>
        <dbReference type="EMBL" id="SDY43425.1"/>
    </source>
</evidence>
<keyword evidence="2" id="KW-1185">Reference proteome</keyword>
<organism evidence="1 2">
    <name type="scientific">Allochromatium warmingii</name>
    <name type="common">Chromatium warmingii</name>
    <dbReference type="NCBI Taxonomy" id="61595"/>
    <lineage>
        <taxon>Bacteria</taxon>
        <taxon>Pseudomonadati</taxon>
        <taxon>Pseudomonadota</taxon>
        <taxon>Gammaproteobacteria</taxon>
        <taxon>Chromatiales</taxon>
        <taxon>Chromatiaceae</taxon>
        <taxon>Allochromatium</taxon>
    </lineage>
</organism>